<dbReference type="EMBL" id="JBHSJJ010000001">
    <property type="protein sequence ID" value="MFC4870498.1"/>
    <property type="molecule type" value="Genomic_DNA"/>
</dbReference>
<accession>A0ABV9SVX4</accession>
<feature type="signal peptide" evidence="2">
    <location>
        <begin position="1"/>
        <end position="22"/>
    </location>
</feature>
<name>A0ABV9SVX4_9BACT</name>
<keyword evidence="4" id="KW-1185">Reference proteome</keyword>
<evidence type="ECO:0000256" key="1">
    <source>
        <dbReference type="SAM" id="MobiDB-lite"/>
    </source>
</evidence>
<dbReference type="PROSITE" id="PS51257">
    <property type="entry name" value="PROKAR_LIPOPROTEIN"/>
    <property type="match status" value="1"/>
</dbReference>
<feature type="chain" id="PRO_5045259676" description="Lipoprotein" evidence="2">
    <location>
        <begin position="23"/>
        <end position="134"/>
    </location>
</feature>
<comment type="caution">
    <text evidence="3">The sequence shown here is derived from an EMBL/GenBank/DDBJ whole genome shotgun (WGS) entry which is preliminary data.</text>
</comment>
<sequence>MKANMFLIIAVFFLLITACKEGATGREHQEADTTSITDGFNARGLPSEGIHEDGVHTQDSIEENMEESFSPADLPSSVKNKMKSDNLYKNREISHARKFMREGKVYYELTFDQNAEDKIVVDEQGEVSPPPTKR</sequence>
<evidence type="ECO:0000256" key="2">
    <source>
        <dbReference type="SAM" id="SignalP"/>
    </source>
</evidence>
<dbReference type="Proteomes" id="UP001595818">
    <property type="component" value="Unassembled WGS sequence"/>
</dbReference>
<gene>
    <name evidence="3" type="ORF">ACFPFU_02285</name>
</gene>
<dbReference type="RefSeq" id="WP_377061090.1">
    <property type="nucleotide sequence ID" value="NZ_JBHSJJ010000001.1"/>
</dbReference>
<reference evidence="4" key="1">
    <citation type="journal article" date="2019" name="Int. J. Syst. Evol. Microbiol.">
        <title>The Global Catalogue of Microorganisms (GCM) 10K type strain sequencing project: providing services to taxonomists for standard genome sequencing and annotation.</title>
        <authorList>
            <consortium name="The Broad Institute Genomics Platform"/>
            <consortium name="The Broad Institute Genome Sequencing Center for Infectious Disease"/>
            <person name="Wu L."/>
            <person name="Ma J."/>
        </authorList>
    </citation>
    <scope>NUCLEOTIDE SEQUENCE [LARGE SCALE GENOMIC DNA]</scope>
    <source>
        <strain evidence="4">CGMCC 4.7466</strain>
    </source>
</reference>
<dbReference type="Gene3D" id="3.10.450.360">
    <property type="match status" value="1"/>
</dbReference>
<evidence type="ECO:0008006" key="5">
    <source>
        <dbReference type="Google" id="ProtNLM"/>
    </source>
</evidence>
<proteinExistence type="predicted"/>
<protein>
    <recommendedName>
        <fullName evidence="5">Lipoprotein</fullName>
    </recommendedName>
</protein>
<evidence type="ECO:0000313" key="3">
    <source>
        <dbReference type="EMBL" id="MFC4870498.1"/>
    </source>
</evidence>
<evidence type="ECO:0000313" key="4">
    <source>
        <dbReference type="Proteomes" id="UP001595818"/>
    </source>
</evidence>
<organism evidence="3 4">
    <name type="scientific">Negadavirga shengliensis</name>
    <dbReference type="NCBI Taxonomy" id="1389218"/>
    <lineage>
        <taxon>Bacteria</taxon>
        <taxon>Pseudomonadati</taxon>
        <taxon>Bacteroidota</taxon>
        <taxon>Cytophagia</taxon>
        <taxon>Cytophagales</taxon>
        <taxon>Cyclobacteriaceae</taxon>
        <taxon>Negadavirga</taxon>
    </lineage>
</organism>
<feature type="region of interest" description="Disordered" evidence="1">
    <location>
        <begin position="24"/>
        <end position="86"/>
    </location>
</feature>
<keyword evidence="2" id="KW-0732">Signal</keyword>